<keyword evidence="5" id="KW-1185">Reference proteome</keyword>
<feature type="domain" description="Rho-GAP" evidence="3">
    <location>
        <begin position="33"/>
        <end position="220"/>
    </location>
</feature>
<dbReference type="PANTHER" id="PTHR15904:SF17">
    <property type="entry name" value="RHO-GAP DOMAIN-CONTAINING PROTEIN"/>
    <property type="match status" value="1"/>
</dbReference>
<dbReference type="Pfam" id="PF00620">
    <property type="entry name" value="RhoGAP"/>
    <property type="match status" value="1"/>
</dbReference>
<evidence type="ECO:0000256" key="1">
    <source>
        <dbReference type="SAM" id="Coils"/>
    </source>
</evidence>
<sequence length="732" mass="83616">MTQYQITLTTNEESMERVRKAVFGSSKTNYFGVPLHEITRRENSDVPRLVKDTCEYLFENALQTEGLFRMNGSIKETERLKRQYESQNWADLRTAKDAHSVASLLKLWLRELPDGLLNYEQTKLFIQIYKTKTDCQDYISRSKVALNTLPNNNLLTMRCIINLLSATANNEETNKMTKKSLGIVLGPSLFRVSSDVAGLRDQSITNSVVEKFIEHAHQLFPPSTSDKGKSSAPARPPPPNFQENSSPIPSPRKSKNVKMTKTEDIVKFGSLSDDESIHSLSPLCLERPVERIIGQIVADELFGHGQSEAKSPIAAPRRKQRNHPEVIESTQESTGLDSLPDTPLLDCYKRAPGPKNRRLPSRHNSNTDYFVSKPKIAFDVKSDTNDNEYYVPPLDLSNLHENDEVEPISRVPVKPEAVIISPRSNVVQLRNLDTEIPPSPPLEPHSVYATKAEEEQLNNIKSLTKKLNSAKRKMKQFEKSFEEDHNYRPSEQDKRTFPEISNLLEEIAVLKKELKKAKEERQTKSENHCTMEEMVNSLQKKLAWRRNAAGRTSDLNSMTFQEIGEEKVLVQKALLQLENKFGRPTSKSEKDVVRPLYHHYRSVKRALQNYQILESLPEHGELDHSSTINLNRTSSLDYEDMNVTQLIPTTNDSQLHELSLTELATERNKLLAVKKELRKLMKKQFPPPDAQIRYKQTKHRLKLIDALLAKHTPESGDDGYIRPTNCSYSKKK</sequence>
<dbReference type="InterPro" id="IPR039102">
    <property type="entry name" value="FAM13"/>
</dbReference>
<reference evidence="4 5" key="1">
    <citation type="submission" date="2020-08" db="EMBL/GenBank/DDBJ databases">
        <authorList>
            <person name="Hejnol A."/>
        </authorList>
    </citation>
    <scope>NUCLEOTIDE SEQUENCE [LARGE SCALE GENOMIC DNA]</scope>
</reference>
<comment type="caution">
    <text evidence="4">The sequence shown here is derived from an EMBL/GenBank/DDBJ whole genome shotgun (WGS) entry which is preliminary data.</text>
</comment>
<dbReference type="Proteomes" id="UP000549394">
    <property type="component" value="Unassembled WGS sequence"/>
</dbReference>
<gene>
    <name evidence="4" type="ORF">DGYR_LOCUS11923</name>
</gene>
<dbReference type="PROSITE" id="PS50238">
    <property type="entry name" value="RHOGAP"/>
    <property type="match status" value="1"/>
</dbReference>
<feature type="region of interest" description="Disordered" evidence="2">
    <location>
        <begin position="220"/>
        <end position="259"/>
    </location>
</feature>
<dbReference type="SMART" id="SM00324">
    <property type="entry name" value="RhoGAP"/>
    <property type="match status" value="1"/>
</dbReference>
<dbReference type="OrthoDB" id="185175at2759"/>
<feature type="coiled-coil region" evidence="1">
    <location>
        <begin position="453"/>
        <end position="527"/>
    </location>
</feature>
<evidence type="ECO:0000313" key="5">
    <source>
        <dbReference type="Proteomes" id="UP000549394"/>
    </source>
</evidence>
<dbReference type="CDD" id="cd00159">
    <property type="entry name" value="RhoGAP"/>
    <property type="match status" value="1"/>
</dbReference>
<dbReference type="AlphaFoldDB" id="A0A7I8W7T9"/>
<dbReference type="InterPro" id="IPR000198">
    <property type="entry name" value="RhoGAP_dom"/>
</dbReference>
<keyword evidence="1" id="KW-0175">Coiled coil</keyword>
<dbReference type="EMBL" id="CAJFCJ010000020">
    <property type="protein sequence ID" value="CAD5124373.1"/>
    <property type="molecule type" value="Genomic_DNA"/>
</dbReference>
<evidence type="ECO:0000259" key="3">
    <source>
        <dbReference type="PROSITE" id="PS50238"/>
    </source>
</evidence>
<dbReference type="SUPFAM" id="SSF48350">
    <property type="entry name" value="GTPase activation domain, GAP"/>
    <property type="match status" value="1"/>
</dbReference>
<dbReference type="GO" id="GO:0007165">
    <property type="term" value="P:signal transduction"/>
    <property type="evidence" value="ECO:0007669"/>
    <property type="project" value="InterPro"/>
</dbReference>
<protein>
    <submittedName>
        <fullName evidence="4">DgyrCDS12664</fullName>
    </submittedName>
</protein>
<accession>A0A7I8W7T9</accession>
<dbReference type="Gene3D" id="1.10.555.10">
    <property type="entry name" value="Rho GTPase activation protein"/>
    <property type="match status" value="1"/>
</dbReference>
<name>A0A7I8W7T9_9ANNE</name>
<organism evidence="4 5">
    <name type="scientific">Dimorphilus gyrociliatus</name>
    <dbReference type="NCBI Taxonomy" id="2664684"/>
    <lineage>
        <taxon>Eukaryota</taxon>
        <taxon>Metazoa</taxon>
        <taxon>Spiralia</taxon>
        <taxon>Lophotrochozoa</taxon>
        <taxon>Annelida</taxon>
        <taxon>Polychaeta</taxon>
        <taxon>Polychaeta incertae sedis</taxon>
        <taxon>Dinophilidae</taxon>
        <taxon>Dimorphilus</taxon>
    </lineage>
</organism>
<proteinExistence type="predicted"/>
<feature type="region of interest" description="Disordered" evidence="2">
    <location>
        <begin position="307"/>
        <end position="367"/>
    </location>
</feature>
<dbReference type="PANTHER" id="PTHR15904">
    <property type="entry name" value="FAM13"/>
    <property type="match status" value="1"/>
</dbReference>
<evidence type="ECO:0000313" key="4">
    <source>
        <dbReference type="EMBL" id="CAD5124373.1"/>
    </source>
</evidence>
<dbReference type="InterPro" id="IPR008936">
    <property type="entry name" value="Rho_GTPase_activation_prot"/>
</dbReference>
<evidence type="ECO:0000256" key="2">
    <source>
        <dbReference type="SAM" id="MobiDB-lite"/>
    </source>
</evidence>